<feature type="region of interest" description="Disordered" evidence="1">
    <location>
        <begin position="323"/>
        <end position="352"/>
    </location>
</feature>
<reference evidence="2" key="1">
    <citation type="submission" date="2021-11" db="EMBL/GenBank/DDBJ databases">
        <authorList>
            <person name="Herlambang A."/>
            <person name="Guo Y."/>
            <person name="Takashima Y."/>
            <person name="Nishizawa T."/>
        </authorList>
    </citation>
    <scope>NUCLEOTIDE SEQUENCE</scope>
    <source>
        <strain evidence="2">E1425</strain>
    </source>
</reference>
<feature type="compositionally biased region" description="Low complexity" evidence="1">
    <location>
        <begin position="185"/>
        <end position="214"/>
    </location>
</feature>
<feature type="compositionally biased region" description="Basic and acidic residues" evidence="1">
    <location>
        <begin position="385"/>
        <end position="402"/>
    </location>
</feature>
<name>A0A9P3H6J9_9FUNG</name>
<feature type="region of interest" description="Disordered" evidence="1">
    <location>
        <begin position="117"/>
        <end position="309"/>
    </location>
</feature>
<dbReference type="AlphaFoldDB" id="A0A9P3H6J9"/>
<sequence>MGIPVEDFIGDQLDPPPTRTRTLCTAIDCPCLDCPRRRAQLFSNPQHSRSVRPTPPPFREALIMMDAAIEARRRTTLRNNLAEIAVVASATLQHHPTSSSSDEINDDGNRRADVVTTSSMTTAPGSTTSSTSNSSTQAGSSAPPQQQQTDSDMESPPYLFRHAPHQPQNVPLPPHASETSAAPGTSLSIASSTTSAPSSASLSSTSSVAVSPNSTPIPATLQSSQWPSSSGRSSPYGNILWNRRNSTGSNLSRNRDNGDAGDLVVRPGHFSSTLEEAEETLPRLRPRPPSTTPASLTGSAASSLPSPTESVAADFVSTTTAHLNASDQQVNNDSSIDDGVVEGADSSNNASAVQEWAVRMEVEGTDYYHDSDDDSALGHHHARRQRVEQELQRQRQQQHDYL</sequence>
<evidence type="ECO:0000313" key="2">
    <source>
        <dbReference type="EMBL" id="GJJ71031.1"/>
    </source>
</evidence>
<feature type="compositionally biased region" description="Polar residues" evidence="1">
    <location>
        <begin position="298"/>
        <end position="309"/>
    </location>
</feature>
<accession>A0A9P3H6J9</accession>
<dbReference type="Proteomes" id="UP000827284">
    <property type="component" value="Unassembled WGS sequence"/>
</dbReference>
<keyword evidence="3" id="KW-1185">Reference proteome</keyword>
<feature type="compositionally biased region" description="Polar residues" evidence="1">
    <location>
        <begin position="323"/>
        <end position="334"/>
    </location>
</feature>
<reference evidence="2" key="2">
    <citation type="journal article" date="2022" name="Microbiol. Resour. Announc.">
        <title>Whole-Genome Sequence of Entomortierella parvispora E1425, a Mucoromycotan Fungus Associated with Burkholderiaceae-Related Endosymbiotic Bacteria.</title>
        <authorList>
            <person name="Herlambang A."/>
            <person name="Guo Y."/>
            <person name="Takashima Y."/>
            <person name="Narisawa K."/>
            <person name="Ohta H."/>
            <person name="Nishizawa T."/>
        </authorList>
    </citation>
    <scope>NUCLEOTIDE SEQUENCE</scope>
    <source>
        <strain evidence="2">E1425</strain>
    </source>
</reference>
<protein>
    <submittedName>
        <fullName evidence="2">Uncharacterized protein</fullName>
    </submittedName>
</protein>
<evidence type="ECO:0000313" key="3">
    <source>
        <dbReference type="Proteomes" id="UP000827284"/>
    </source>
</evidence>
<dbReference type="OrthoDB" id="10665883at2759"/>
<feature type="compositionally biased region" description="Polar residues" evidence="1">
    <location>
        <begin position="243"/>
        <end position="252"/>
    </location>
</feature>
<feature type="compositionally biased region" description="Low complexity" evidence="1">
    <location>
        <begin position="117"/>
        <end position="149"/>
    </location>
</feature>
<gene>
    <name evidence="2" type="ORF">EMPS_03381</name>
</gene>
<evidence type="ECO:0000256" key="1">
    <source>
        <dbReference type="SAM" id="MobiDB-lite"/>
    </source>
</evidence>
<comment type="caution">
    <text evidence="2">The sequence shown here is derived from an EMBL/GenBank/DDBJ whole genome shotgun (WGS) entry which is preliminary data.</text>
</comment>
<proteinExistence type="predicted"/>
<feature type="compositionally biased region" description="Low complexity" evidence="1">
    <location>
        <begin position="223"/>
        <end position="234"/>
    </location>
</feature>
<feature type="region of interest" description="Disordered" evidence="1">
    <location>
        <begin position="364"/>
        <end position="402"/>
    </location>
</feature>
<dbReference type="EMBL" id="BQFW01000004">
    <property type="protein sequence ID" value="GJJ71031.1"/>
    <property type="molecule type" value="Genomic_DNA"/>
</dbReference>
<organism evidence="2 3">
    <name type="scientific">Entomortierella parvispora</name>
    <dbReference type="NCBI Taxonomy" id="205924"/>
    <lineage>
        <taxon>Eukaryota</taxon>
        <taxon>Fungi</taxon>
        <taxon>Fungi incertae sedis</taxon>
        <taxon>Mucoromycota</taxon>
        <taxon>Mortierellomycotina</taxon>
        <taxon>Mortierellomycetes</taxon>
        <taxon>Mortierellales</taxon>
        <taxon>Mortierellaceae</taxon>
        <taxon>Entomortierella</taxon>
    </lineage>
</organism>